<evidence type="ECO:0000313" key="4">
    <source>
        <dbReference type="Proteomes" id="UP001431131"/>
    </source>
</evidence>
<dbReference type="AlphaFoldDB" id="A0AAW5E7T0"/>
<keyword evidence="4" id="KW-1185">Reference proteome</keyword>
<dbReference type="InterPro" id="IPR001087">
    <property type="entry name" value="GDSL"/>
</dbReference>
<dbReference type="GO" id="GO:0016788">
    <property type="term" value="F:hydrolase activity, acting on ester bonds"/>
    <property type="evidence" value="ECO:0007669"/>
    <property type="project" value="InterPro"/>
</dbReference>
<dbReference type="Pfam" id="PF00657">
    <property type="entry name" value="Lipase_GDSL"/>
    <property type="match status" value="1"/>
</dbReference>
<dbReference type="InterPro" id="IPR037459">
    <property type="entry name" value="RhgT-like"/>
</dbReference>
<reference evidence="3" key="1">
    <citation type="submission" date="2022-02" db="EMBL/GenBank/DDBJ databases">
        <title>Fredinandcohnia quinoae sp. nov. isolated from Chenopodium quinoa seeds.</title>
        <authorList>
            <person name="Saati-Santamaria Z."/>
            <person name="Flores-Felix J.D."/>
            <person name="Igual J.M."/>
            <person name="Velazquez E."/>
            <person name="Garcia-Fraile P."/>
            <person name="Martinez-Molina E."/>
        </authorList>
    </citation>
    <scope>NUCLEOTIDE SEQUENCE</scope>
    <source>
        <strain evidence="3">SECRCQ15</strain>
    </source>
</reference>
<protein>
    <submittedName>
        <fullName evidence="3">Rhamnogalacturonan acetylesterase</fullName>
    </submittedName>
</protein>
<dbReference type="PANTHER" id="PTHR43695:SF1">
    <property type="entry name" value="RHAMNOGALACTURONAN ACETYLESTERASE"/>
    <property type="match status" value="1"/>
</dbReference>
<sequence length="229" mass="26384">MENEKEQYRIFIAGDSTVEDVPSEKGNTQGWGQQLPSFFSENVKIINEAKGGRSSKSFIDEGRLQNILSEIQKDDFLFIQFGHNDQKIEDPARGTDPYTTYQEYLTQYVVGVREKEAIPIFITSVNRRKFDEEGRFVNGLGDYPDAMRQLAFTLNVPLLDLCEKSKELYERLGVEQTKQLFAWYELENPDTSSDNTHFGRYGAREIAKLVIEGIKELQLPFAEFIVENE</sequence>
<name>A0AAW5E7T0_9BACI</name>
<keyword evidence="2" id="KW-0378">Hydrolase</keyword>
<comment type="similarity">
    <text evidence="1">Belongs to the 'GDSL' lipolytic enzyme family.</text>
</comment>
<proteinExistence type="inferred from homology"/>
<evidence type="ECO:0000313" key="3">
    <source>
        <dbReference type="EMBL" id="MCH1625451.1"/>
    </source>
</evidence>
<dbReference type="PANTHER" id="PTHR43695">
    <property type="entry name" value="PUTATIVE (AFU_ORTHOLOGUE AFUA_2G17250)-RELATED"/>
    <property type="match status" value="1"/>
</dbReference>
<dbReference type="Proteomes" id="UP001431131">
    <property type="component" value="Unassembled WGS sequence"/>
</dbReference>
<evidence type="ECO:0000256" key="2">
    <source>
        <dbReference type="ARBA" id="ARBA00022801"/>
    </source>
</evidence>
<comment type="caution">
    <text evidence="3">The sequence shown here is derived from an EMBL/GenBank/DDBJ whole genome shotgun (WGS) entry which is preliminary data.</text>
</comment>
<gene>
    <name evidence="3" type="ORF">MJG50_08940</name>
</gene>
<dbReference type="Gene3D" id="3.40.50.1110">
    <property type="entry name" value="SGNH hydrolase"/>
    <property type="match status" value="1"/>
</dbReference>
<organism evidence="3 4">
    <name type="scientific">Fredinandcohnia quinoae</name>
    <dbReference type="NCBI Taxonomy" id="2918902"/>
    <lineage>
        <taxon>Bacteria</taxon>
        <taxon>Bacillati</taxon>
        <taxon>Bacillota</taxon>
        <taxon>Bacilli</taxon>
        <taxon>Bacillales</taxon>
        <taxon>Bacillaceae</taxon>
        <taxon>Fredinandcohnia</taxon>
    </lineage>
</organism>
<dbReference type="RefSeq" id="WP_240254933.1">
    <property type="nucleotide sequence ID" value="NZ_JAKTTI010000011.1"/>
</dbReference>
<evidence type="ECO:0000256" key="1">
    <source>
        <dbReference type="ARBA" id="ARBA00008668"/>
    </source>
</evidence>
<dbReference type="CDD" id="cd01821">
    <property type="entry name" value="Rhamnogalacturan_acetylesterase_like"/>
    <property type="match status" value="1"/>
</dbReference>
<dbReference type="SUPFAM" id="SSF52266">
    <property type="entry name" value="SGNH hydrolase"/>
    <property type="match status" value="1"/>
</dbReference>
<accession>A0AAW5E7T0</accession>
<dbReference type="InterPro" id="IPR036514">
    <property type="entry name" value="SGNH_hydro_sf"/>
</dbReference>
<dbReference type="EMBL" id="JAKTTI010000011">
    <property type="protein sequence ID" value="MCH1625451.1"/>
    <property type="molecule type" value="Genomic_DNA"/>
</dbReference>